<dbReference type="GO" id="GO:0002100">
    <property type="term" value="P:tRNA wobble adenosine to inosine editing"/>
    <property type="evidence" value="ECO:0007669"/>
    <property type="project" value="UniProtKB-UniRule"/>
</dbReference>
<evidence type="ECO:0000256" key="5">
    <source>
        <dbReference type="ARBA" id="ARBA00022801"/>
    </source>
</evidence>
<comment type="catalytic activity">
    <reaction evidence="7 8">
        <text>adenosine(34) in tRNA + H2O + H(+) = inosine(34) in tRNA + NH4(+)</text>
        <dbReference type="Rhea" id="RHEA:43168"/>
        <dbReference type="Rhea" id="RHEA-COMP:10373"/>
        <dbReference type="Rhea" id="RHEA-COMP:10374"/>
        <dbReference type="ChEBI" id="CHEBI:15377"/>
        <dbReference type="ChEBI" id="CHEBI:15378"/>
        <dbReference type="ChEBI" id="CHEBI:28938"/>
        <dbReference type="ChEBI" id="CHEBI:74411"/>
        <dbReference type="ChEBI" id="CHEBI:82852"/>
        <dbReference type="EC" id="3.5.4.33"/>
    </reaction>
</comment>
<dbReference type="InterPro" id="IPR002125">
    <property type="entry name" value="CMP_dCMP_dom"/>
</dbReference>
<name>A0A0X8FMG2_9LACT</name>
<comment type="function">
    <text evidence="8">Catalyzes the deamination of adenosine to inosine at the wobble position 34 of tRNA(Arg2).</text>
</comment>
<evidence type="ECO:0000256" key="8">
    <source>
        <dbReference type="HAMAP-Rule" id="MF_00972"/>
    </source>
</evidence>
<dbReference type="GO" id="GO:0008270">
    <property type="term" value="F:zinc ion binding"/>
    <property type="evidence" value="ECO:0007669"/>
    <property type="project" value="UniProtKB-UniRule"/>
</dbReference>
<organism evidence="10 11">
    <name type="scientific">Aerococcus urinaehominis</name>
    <dbReference type="NCBI Taxonomy" id="128944"/>
    <lineage>
        <taxon>Bacteria</taxon>
        <taxon>Bacillati</taxon>
        <taxon>Bacillota</taxon>
        <taxon>Bacilli</taxon>
        <taxon>Lactobacillales</taxon>
        <taxon>Aerococcaceae</taxon>
        <taxon>Aerococcus</taxon>
    </lineage>
</organism>
<dbReference type="Proteomes" id="UP000062260">
    <property type="component" value="Chromosome"/>
</dbReference>
<dbReference type="Pfam" id="PF14437">
    <property type="entry name" value="MafB19-deam"/>
    <property type="match status" value="1"/>
</dbReference>
<dbReference type="AlphaFoldDB" id="A0A0X8FMG2"/>
<dbReference type="HAMAP" id="MF_00972">
    <property type="entry name" value="tRNA_aden_deaminase"/>
    <property type="match status" value="1"/>
</dbReference>
<feature type="binding site" evidence="8">
    <location>
        <position position="79"/>
    </location>
    <ligand>
        <name>Zn(2+)</name>
        <dbReference type="ChEBI" id="CHEBI:29105"/>
        <note>catalytic</note>
    </ligand>
</feature>
<feature type="binding site" evidence="8">
    <location>
        <position position="76"/>
    </location>
    <ligand>
        <name>Zn(2+)</name>
        <dbReference type="ChEBI" id="CHEBI:29105"/>
        <note>catalytic</note>
    </ligand>
</feature>
<keyword evidence="6 8" id="KW-0862">Zinc</keyword>
<dbReference type="GO" id="GO:0052717">
    <property type="term" value="F:tRNA-specific adenosine-34 deaminase activity"/>
    <property type="evidence" value="ECO:0007669"/>
    <property type="project" value="UniProtKB-UniRule"/>
</dbReference>
<evidence type="ECO:0000256" key="2">
    <source>
        <dbReference type="ARBA" id="ARBA00011738"/>
    </source>
</evidence>
<dbReference type="STRING" id="128944.AWM75_04130"/>
<proteinExistence type="inferred from homology"/>
<dbReference type="InterPro" id="IPR016193">
    <property type="entry name" value="Cytidine_deaminase-like"/>
</dbReference>
<evidence type="ECO:0000313" key="11">
    <source>
        <dbReference type="Proteomes" id="UP000062260"/>
    </source>
</evidence>
<dbReference type="RefSeq" id="WP_067980867.1">
    <property type="nucleotide sequence ID" value="NZ_CP014163.1"/>
</dbReference>
<keyword evidence="3 8" id="KW-0819">tRNA processing</keyword>
<dbReference type="FunFam" id="3.40.140.10:FF:000005">
    <property type="entry name" value="tRNA-specific adenosine deaminase"/>
    <property type="match status" value="1"/>
</dbReference>
<dbReference type="Gene3D" id="3.40.140.10">
    <property type="entry name" value="Cytidine Deaminase, domain 2"/>
    <property type="match status" value="1"/>
</dbReference>
<keyword evidence="4 8" id="KW-0479">Metal-binding</keyword>
<feature type="active site" description="Proton donor" evidence="8">
    <location>
        <position position="48"/>
    </location>
</feature>
<sequence length="152" mass="16597">MSLALAYARQAQDLAEVPIGCVAVYQDQVVGYGFNLRETSQDATTHAEIQAIRMANQSLASWRLADVDLYVTLEPCPMCSGAMILSRVRHVYYGASDPKGGTAGSLMNLLADNPFNHNVGVTSGILAEECGQILQDFFRSLRARKKAEREKA</sequence>
<evidence type="ECO:0000256" key="3">
    <source>
        <dbReference type="ARBA" id="ARBA00022694"/>
    </source>
</evidence>
<evidence type="ECO:0000256" key="7">
    <source>
        <dbReference type="ARBA" id="ARBA00048045"/>
    </source>
</evidence>
<dbReference type="EC" id="3.5.4.33" evidence="8"/>
<dbReference type="NCBIfam" id="NF008113">
    <property type="entry name" value="PRK10860.1"/>
    <property type="match status" value="1"/>
</dbReference>
<dbReference type="CDD" id="cd01285">
    <property type="entry name" value="nucleoside_deaminase"/>
    <property type="match status" value="1"/>
</dbReference>
<evidence type="ECO:0000256" key="6">
    <source>
        <dbReference type="ARBA" id="ARBA00022833"/>
    </source>
</evidence>
<dbReference type="PROSITE" id="PS51747">
    <property type="entry name" value="CYT_DCMP_DEAMINASES_2"/>
    <property type="match status" value="1"/>
</dbReference>
<dbReference type="SUPFAM" id="SSF53927">
    <property type="entry name" value="Cytidine deaminase-like"/>
    <property type="match status" value="1"/>
</dbReference>
<dbReference type="InterPro" id="IPR058535">
    <property type="entry name" value="MafB19-deam"/>
</dbReference>
<evidence type="ECO:0000313" key="10">
    <source>
        <dbReference type="EMBL" id="AMC00038.1"/>
    </source>
</evidence>
<dbReference type="PROSITE" id="PS00903">
    <property type="entry name" value="CYT_DCMP_DEAMINASES_1"/>
    <property type="match status" value="1"/>
</dbReference>
<keyword evidence="5 8" id="KW-0378">Hydrolase</keyword>
<accession>A0A0X8FMG2</accession>
<comment type="cofactor">
    <cofactor evidence="8">
        <name>Zn(2+)</name>
        <dbReference type="ChEBI" id="CHEBI:29105"/>
    </cofactor>
    <text evidence="8">Binds 1 zinc ion per subunit.</text>
</comment>
<dbReference type="EMBL" id="CP014163">
    <property type="protein sequence ID" value="AMC00038.1"/>
    <property type="molecule type" value="Genomic_DNA"/>
</dbReference>
<dbReference type="PANTHER" id="PTHR11079">
    <property type="entry name" value="CYTOSINE DEAMINASE FAMILY MEMBER"/>
    <property type="match status" value="1"/>
</dbReference>
<reference evidence="10 11" key="1">
    <citation type="journal article" date="2016" name="Genome Announc.">
        <title>Complete Genome Sequences of Aerococcus christensenii CCUG 28831T, Aerococcus sanguinicola CCUG 43001T, Aerococcus urinae CCUG 36881T, Aerococcus urinaeequi CCUG 28094T, Aerococcus urinaehominis CCUG 42038 BT, and Aerococcus viridans CCUG 4311T.</title>
        <authorList>
            <person name="Carkaci D."/>
            <person name="Dargis R."/>
            <person name="Nielsen X.C."/>
            <person name="Skovgaard O."/>
            <person name="Fuursted K."/>
            <person name="Christensen J.J."/>
        </authorList>
    </citation>
    <scope>NUCLEOTIDE SEQUENCE [LARGE SCALE GENOMIC DNA]</scope>
    <source>
        <strain evidence="10 11">CCUG42038B</strain>
    </source>
</reference>
<dbReference type="KEGG" id="auh:AWM75_04130"/>
<reference evidence="11" key="2">
    <citation type="submission" date="2016-01" db="EMBL/GenBank/DDBJ databases">
        <title>Six Aerococcus type strain genome sequencing and assembly using PacBio and Illumina Hiseq.</title>
        <authorList>
            <person name="Carkaci D."/>
            <person name="Dargis R."/>
            <person name="Nielsen X.C."/>
            <person name="Skovgaard O."/>
            <person name="Fuursted K."/>
            <person name="Christensen J.J."/>
        </authorList>
    </citation>
    <scope>NUCLEOTIDE SEQUENCE [LARGE SCALE GENOMIC DNA]</scope>
    <source>
        <strain evidence="11">CCUG42038B</strain>
    </source>
</reference>
<gene>
    <name evidence="8" type="primary">tadA</name>
    <name evidence="10" type="ORF">AWM75_04130</name>
</gene>
<evidence type="ECO:0000256" key="4">
    <source>
        <dbReference type="ARBA" id="ARBA00022723"/>
    </source>
</evidence>
<dbReference type="InterPro" id="IPR028883">
    <property type="entry name" value="tRNA_aden_deaminase"/>
</dbReference>
<evidence type="ECO:0000259" key="9">
    <source>
        <dbReference type="PROSITE" id="PS51747"/>
    </source>
</evidence>
<comment type="similarity">
    <text evidence="1">Belongs to the cytidine and deoxycytidylate deaminase family. ADAT2 subfamily.</text>
</comment>
<protein>
    <recommendedName>
        <fullName evidence="8">tRNA-specific adenosine deaminase</fullName>
        <ecNumber evidence="8">3.5.4.33</ecNumber>
    </recommendedName>
</protein>
<comment type="subunit">
    <text evidence="2 8">Homodimer.</text>
</comment>
<feature type="domain" description="CMP/dCMP-type deaminase" evidence="9">
    <location>
        <begin position="1"/>
        <end position="113"/>
    </location>
</feature>
<feature type="binding site" evidence="8">
    <location>
        <position position="46"/>
    </location>
    <ligand>
        <name>Zn(2+)</name>
        <dbReference type="ChEBI" id="CHEBI:29105"/>
        <note>catalytic</note>
    </ligand>
</feature>
<evidence type="ECO:0000256" key="1">
    <source>
        <dbReference type="ARBA" id="ARBA00010669"/>
    </source>
</evidence>
<keyword evidence="11" id="KW-1185">Reference proteome</keyword>
<dbReference type="PANTHER" id="PTHR11079:SF202">
    <property type="entry name" value="TRNA-SPECIFIC ADENOSINE DEAMINASE"/>
    <property type="match status" value="1"/>
</dbReference>
<dbReference type="InterPro" id="IPR016192">
    <property type="entry name" value="APOBEC/CMP_deaminase_Zn-bd"/>
</dbReference>